<proteinExistence type="predicted"/>
<dbReference type="AlphaFoldDB" id="A0AA38IZ56"/>
<gene>
    <name evidence="1" type="ORF">Zmor_001460</name>
</gene>
<name>A0AA38IZ56_9CUCU</name>
<sequence>MRSLNVALVVINRRVEKTNGSIKCGKQVFFECYSHPWNLTQGELSENRSSGGSWLELNARALARIQNGNRCFIIKIFRQLPRRYRVYTLSTPFLISLINPDKRQSANLPHLRVRIC</sequence>
<accession>A0AA38IZ56</accession>
<organism evidence="1 2">
    <name type="scientific">Zophobas morio</name>
    <dbReference type="NCBI Taxonomy" id="2755281"/>
    <lineage>
        <taxon>Eukaryota</taxon>
        <taxon>Metazoa</taxon>
        <taxon>Ecdysozoa</taxon>
        <taxon>Arthropoda</taxon>
        <taxon>Hexapoda</taxon>
        <taxon>Insecta</taxon>
        <taxon>Pterygota</taxon>
        <taxon>Neoptera</taxon>
        <taxon>Endopterygota</taxon>
        <taxon>Coleoptera</taxon>
        <taxon>Polyphaga</taxon>
        <taxon>Cucujiformia</taxon>
        <taxon>Tenebrionidae</taxon>
        <taxon>Zophobas</taxon>
    </lineage>
</organism>
<protein>
    <submittedName>
        <fullName evidence="1">Uncharacterized protein</fullName>
    </submittedName>
</protein>
<comment type="caution">
    <text evidence="1">The sequence shown here is derived from an EMBL/GenBank/DDBJ whole genome shotgun (WGS) entry which is preliminary data.</text>
</comment>
<dbReference type="EMBL" id="JALNTZ010000001">
    <property type="protein sequence ID" value="KAJ3665998.1"/>
    <property type="molecule type" value="Genomic_DNA"/>
</dbReference>
<evidence type="ECO:0000313" key="2">
    <source>
        <dbReference type="Proteomes" id="UP001168821"/>
    </source>
</evidence>
<keyword evidence="2" id="KW-1185">Reference proteome</keyword>
<dbReference type="Proteomes" id="UP001168821">
    <property type="component" value="Unassembled WGS sequence"/>
</dbReference>
<evidence type="ECO:0000313" key="1">
    <source>
        <dbReference type="EMBL" id="KAJ3665998.1"/>
    </source>
</evidence>
<reference evidence="1" key="1">
    <citation type="journal article" date="2023" name="G3 (Bethesda)">
        <title>Whole genome assemblies of Zophobas morio and Tenebrio molitor.</title>
        <authorList>
            <person name="Kaur S."/>
            <person name="Stinson S.A."/>
            <person name="diCenzo G.C."/>
        </authorList>
    </citation>
    <scope>NUCLEOTIDE SEQUENCE</scope>
    <source>
        <strain evidence="1">QUZm001</strain>
    </source>
</reference>